<reference evidence="1" key="1">
    <citation type="submission" date="2021-05" db="EMBL/GenBank/DDBJ databases">
        <authorList>
            <person name="Pan Q."/>
            <person name="Jouanno E."/>
            <person name="Zahm M."/>
            <person name="Klopp C."/>
            <person name="Cabau C."/>
            <person name="Louis A."/>
            <person name="Berthelot C."/>
            <person name="Parey E."/>
            <person name="Roest Crollius H."/>
            <person name="Montfort J."/>
            <person name="Robinson-Rechavi M."/>
            <person name="Bouchez O."/>
            <person name="Lampietro C."/>
            <person name="Lopez Roques C."/>
            <person name="Donnadieu C."/>
            <person name="Postlethwait J."/>
            <person name="Bobe J."/>
            <person name="Dillon D."/>
            <person name="Chandos A."/>
            <person name="von Hippel F."/>
            <person name="Guiguen Y."/>
        </authorList>
    </citation>
    <scope>NUCLEOTIDE SEQUENCE</scope>
    <source>
        <strain evidence="1">YG-Jan2019</strain>
    </source>
</reference>
<name>A0ACC2GI96_DALPE</name>
<evidence type="ECO:0000313" key="2">
    <source>
        <dbReference type="Proteomes" id="UP001157502"/>
    </source>
</evidence>
<gene>
    <name evidence="1" type="ORF">DPEC_G00166820</name>
</gene>
<keyword evidence="2" id="KW-1185">Reference proteome</keyword>
<comment type="caution">
    <text evidence="1">The sequence shown here is derived from an EMBL/GenBank/DDBJ whole genome shotgun (WGS) entry which is preliminary data.</text>
</comment>
<organism evidence="1 2">
    <name type="scientific">Dallia pectoralis</name>
    <name type="common">Alaska blackfish</name>
    <dbReference type="NCBI Taxonomy" id="75939"/>
    <lineage>
        <taxon>Eukaryota</taxon>
        <taxon>Metazoa</taxon>
        <taxon>Chordata</taxon>
        <taxon>Craniata</taxon>
        <taxon>Vertebrata</taxon>
        <taxon>Euteleostomi</taxon>
        <taxon>Actinopterygii</taxon>
        <taxon>Neopterygii</taxon>
        <taxon>Teleostei</taxon>
        <taxon>Protacanthopterygii</taxon>
        <taxon>Esociformes</taxon>
        <taxon>Umbridae</taxon>
        <taxon>Dallia</taxon>
    </lineage>
</organism>
<proteinExistence type="predicted"/>
<protein>
    <submittedName>
        <fullName evidence="1">Uncharacterized protein</fullName>
    </submittedName>
</protein>
<dbReference type="Proteomes" id="UP001157502">
    <property type="component" value="Chromosome 13"/>
</dbReference>
<dbReference type="EMBL" id="CM055740">
    <property type="protein sequence ID" value="KAJ8003190.1"/>
    <property type="molecule type" value="Genomic_DNA"/>
</dbReference>
<accession>A0ACC2GI96</accession>
<evidence type="ECO:0000313" key="1">
    <source>
        <dbReference type="EMBL" id="KAJ8003190.1"/>
    </source>
</evidence>
<sequence length="75" mass="8572">MELDMTEHYCPLGVMREIKENVSVIIWGEHCNEAHVKASIKLQRTELAVLQLITMEVSECEGDYSNSTDEMDKKA</sequence>